<evidence type="ECO:0000313" key="2">
    <source>
        <dbReference type="EMBL" id="EGG04984.1"/>
    </source>
</evidence>
<dbReference type="Proteomes" id="UP000001072">
    <property type="component" value="Unassembled WGS sequence"/>
</dbReference>
<dbReference type="VEuPathDB" id="FungiDB:MELLADRAFT_64507"/>
<feature type="region of interest" description="Disordered" evidence="1">
    <location>
        <begin position="105"/>
        <end position="124"/>
    </location>
</feature>
<protein>
    <submittedName>
        <fullName evidence="2">Uncharacterized protein</fullName>
    </submittedName>
</protein>
<dbReference type="RefSeq" id="XP_007411737.1">
    <property type="nucleotide sequence ID" value="XM_007411675.1"/>
</dbReference>
<keyword evidence="3" id="KW-1185">Reference proteome</keyword>
<dbReference type="GeneID" id="18930268"/>
<dbReference type="HOGENOM" id="CLU_2004412_0_0_1"/>
<sequence length="124" mass="13729">MPNGQKQLIPNAGQVAFLHDVWECLLPTQHPNERLPDAEFTAKYLKSLSEPYRGTLYDLDEDADYKDDNDEERGSNGMCILLSATNMPTSDESKCYCDGDVGSLYNSNDEDVSQGPADDADMDA</sequence>
<reference evidence="3" key="1">
    <citation type="journal article" date="2011" name="Proc. Natl. Acad. Sci. U.S.A.">
        <title>Obligate biotrophy features unraveled by the genomic analysis of rust fungi.</title>
        <authorList>
            <person name="Duplessis S."/>
            <person name="Cuomo C.A."/>
            <person name="Lin Y.-C."/>
            <person name="Aerts A."/>
            <person name="Tisserant E."/>
            <person name="Veneault-Fourrey C."/>
            <person name="Joly D.L."/>
            <person name="Hacquard S."/>
            <person name="Amselem J."/>
            <person name="Cantarel B.L."/>
            <person name="Chiu R."/>
            <person name="Coutinho P.M."/>
            <person name="Feau N."/>
            <person name="Field M."/>
            <person name="Frey P."/>
            <person name="Gelhaye E."/>
            <person name="Goldberg J."/>
            <person name="Grabherr M.G."/>
            <person name="Kodira C.D."/>
            <person name="Kohler A."/>
            <person name="Kuees U."/>
            <person name="Lindquist E.A."/>
            <person name="Lucas S.M."/>
            <person name="Mago R."/>
            <person name="Mauceli E."/>
            <person name="Morin E."/>
            <person name="Murat C."/>
            <person name="Pangilinan J.L."/>
            <person name="Park R."/>
            <person name="Pearson M."/>
            <person name="Quesneville H."/>
            <person name="Rouhier N."/>
            <person name="Sakthikumar S."/>
            <person name="Salamov A.A."/>
            <person name="Schmutz J."/>
            <person name="Selles B."/>
            <person name="Shapiro H."/>
            <person name="Tanguay P."/>
            <person name="Tuskan G.A."/>
            <person name="Henrissat B."/>
            <person name="Van de Peer Y."/>
            <person name="Rouze P."/>
            <person name="Ellis J.G."/>
            <person name="Dodds P.N."/>
            <person name="Schein J.E."/>
            <person name="Zhong S."/>
            <person name="Hamelin R.C."/>
            <person name="Grigoriev I.V."/>
            <person name="Szabo L.J."/>
            <person name="Martin F."/>
        </authorList>
    </citation>
    <scope>NUCLEOTIDE SEQUENCE [LARGE SCALE GENOMIC DNA]</scope>
    <source>
        <strain evidence="3">98AG31 / pathotype 3-4-7</strain>
    </source>
</reference>
<gene>
    <name evidence="2" type="ORF">MELLADRAFT_64507</name>
</gene>
<evidence type="ECO:0000256" key="1">
    <source>
        <dbReference type="SAM" id="MobiDB-lite"/>
    </source>
</evidence>
<accession>F4RRQ0</accession>
<dbReference type="AlphaFoldDB" id="F4RRQ0"/>
<feature type="compositionally biased region" description="Acidic residues" evidence="1">
    <location>
        <begin position="108"/>
        <end position="124"/>
    </location>
</feature>
<proteinExistence type="predicted"/>
<dbReference type="EMBL" id="GL883115">
    <property type="protein sequence ID" value="EGG04984.1"/>
    <property type="molecule type" value="Genomic_DNA"/>
</dbReference>
<dbReference type="KEGG" id="mlr:MELLADRAFT_64507"/>
<evidence type="ECO:0000313" key="3">
    <source>
        <dbReference type="Proteomes" id="UP000001072"/>
    </source>
</evidence>
<dbReference type="InParanoid" id="F4RRQ0"/>
<name>F4RRQ0_MELLP</name>
<organism evidence="3">
    <name type="scientific">Melampsora larici-populina (strain 98AG31 / pathotype 3-4-7)</name>
    <name type="common">Poplar leaf rust fungus</name>
    <dbReference type="NCBI Taxonomy" id="747676"/>
    <lineage>
        <taxon>Eukaryota</taxon>
        <taxon>Fungi</taxon>
        <taxon>Dikarya</taxon>
        <taxon>Basidiomycota</taxon>
        <taxon>Pucciniomycotina</taxon>
        <taxon>Pucciniomycetes</taxon>
        <taxon>Pucciniales</taxon>
        <taxon>Melampsoraceae</taxon>
        <taxon>Melampsora</taxon>
    </lineage>
</organism>